<organism evidence="4">
    <name type="scientific">Haemonchus placei</name>
    <name type="common">Barber's pole worm</name>
    <dbReference type="NCBI Taxonomy" id="6290"/>
    <lineage>
        <taxon>Eukaryota</taxon>
        <taxon>Metazoa</taxon>
        <taxon>Ecdysozoa</taxon>
        <taxon>Nematoda</taxon>
        <taxon>Chromadorea</taxon>
        <taxon>Rhabditida</taxon>
        <taxon>Rhabditina</taxon>
        <taxon>Rhabditomorpha</taxon>
        <taxon>Strongyloidea</taxon>
        <taxon>Trichostrongylidae</taxon>
        <taxon>Haemonchus</taxon>
    </lineage>
</organism>
<dbReference type="WBParaSite" id="HPLM_0000998601-mRNA-1">
    <property type="protein sequence ID" value="HPLM_0000998601-mRNA-1"/>
    <property type="gene ID" value="HPLM_0000998601"/>
</dbReference>
<accession>A0A0N4WGN5</accession>
<gene>
    <name evidence="2" type="ORF">HPLM_LOCUS9978</name>
</gene>
<keyword evidence="1" id="KW-0732">Signal</keyword>
<evidence type="ECO:0000313" key="2">
    <source>
        <dbReference type="EMBL" id="VDO38889.1"/>
    </source>
</evidence>
<dbReference type="Proteomes" id="UP000268014">
    <property type="component" value="Unassembled WGS sequence"/>
</dbReference>
<reference evidence="4" key="1">
    <citation type="submission" date="2017-02" db="UniProtKB">
        <authorList>
            <consortium name="WormBaseParasite"/>
        </authorList>
    </citation>
    <scope>IDENTIFICATION</scope>
</reference>
<name>A0A0N4WGN5_HAEPC</name>
<feature type="signal peptide" evidence="1">
    <location>
        <begin position="1"/>
        <end position="20"/>
    </location>
</feature>
<keyword evidence="3" id="KW-1185">Reference proteome</keyword>
<evidence type="ECO:0000256" key="1">
    <source>
        <dbReference type="SAM" id="SignalP"/>
    </source>
</evidence>
<sequence length="159" mass="18760">MARLQAKFLLFLVIFQEIFCVHYWKLSDDKKKIEAVPDSPYTLSYPGSLVDFLRQVDSVKKFGKTYVELSNVLVSDFTFWFLFGPRQLLHRKIFEKKISNGWSLFCLVPFPLFFKKKRLKYLIAEFTARRNSEHSGRHAKPHVVNVLVSELNEVMGNYF</sequence>
<dbReference type="AlphaFoldDB" id="A0A0N4WGN5"/>
<protein>
    <submittedName>
        <fullName evidence="2 4">Uncharacterized protein</fullName>
    </submittedName>
</protein>
<feature type="chain" id="PRO_5043123717" evidence="1">
    <location>
        <begin position="21"/>
        <end position="159"/>
    </location>
</feature>
<evidence type="ECO:0000313" key="3">
    <source>
        <dbReference type="Proteomes" id="UP000268014"/>
    </source>
</evidence>
<dbReference type="EMBL" id="UZAF01017185">
    <property type="protein sequence ID" value="VDO38889.1"/>
    <property type="molecule type" value="Genomic_DNA"/>
</dbReference>
<dbReference type="OrthoDB" id="2115703at2759"/>
<reference evidence="2 3" key="2">
    <citation type="submission" date="2018-11" db="EMBL/GenBank/DDBJ databases">
        <authorList>
            <consortium name="Pathogen Informatics"/>
        </authorList>
    </citation>
    <scope>NUCLEOTIDE SEQUENCE [LARGE SCALE GENOMIC DNA]</scope>
    <source>
        <strain evidence="2 3">MHpl1</strain>
    </source>
</reference>
<proteinExistence type="predicted"/>
<evidence type="ECO:0000313" key="4">
    <source>
        <dbReference type="WBParaSite" id="HPLM_0000998601-mRNA-1"/>
    </source>
</evidence>